<keyword evidence="2" id="KW-1185">Reference proteome</keyword>
<sequence length="298" mass="33875">MSTTFGAFVMWIMVPTSPCLVVLEIRLILFGHRIFFTFHIFIPTREDLSNTNANEISLTLAQLGFLILRGFKLEITFCRSRSLVTMKLQRFAVCVITIIGLLSTIAQSLRFELESGHAKCIAEDIKSDSMTVGHYSIVNPNEGHPLPESHKITVKVTSTSGNSYHSSENVQSGQFSFQAVEAGDYMVCFFAIDHQPQLKIPIEFDWRSGVAAKDWSNVAKKGSVDAMEYELKKLADTITSIHEEMFNLREREREMQELNKVTNSRMAWLSFLSLFICLSVAGMQVWHLKSFFEKKKLI</sequence>
<protein>
    <submittedName>
        <fullName evidence="1">Uncharacterized protein</fullName>
    </submittedName>
</protein>
<gene>
    <name evidence="1" type="ORF">L1987_62734</name>
</gene>
<dbReference type="Proteomes" id="UP001056120">
    <property type="component" value="Linkage Group LG21"/>
</dbReference>
<comment type="caution">
    <text evidence="1">The sequence shown here is derived from an EMBL/GenBank/DDBJ whole genome shotgun (WGS) entry which is preliminary data.</text>
</comment>
<name>A0ACB9CBC2_9ASTR</name>
<reference evidence="2" key="1">
    <citation type="journal article" date="2022" name="Mol. Ecol. Resour.">
        <title>The genomes of chicory, endive, great burdock and yacon provide insights into Asteraceae palaeo-polyploidization history and plant inulin production.</title>
        <authorList>
            <person name="Fan W."/>
            <person name="Wang S."/>
            <person name="Wang H."/>
            <person name="Wang A."/>
            <person name="Jiang F."/>
            <person name="Liu H."/>
            <person name="Zhao H."/>
            <person name="Xu D."/>
            <person name="Zhang Y."/>
        </authorList>
    </citation>
    <scope>NUCLEOTIDE SEQUENCE [LARGE SCALE GENOMIC DNA]</scope>
    <source>
        <strain evidence="2">cv. Yunnan</strain>
    </source>
</reference>
<proteinExistence type="predicted"/>
<accession>A0ACB9CBC2</accession>
<dbReference type="EMBL" id="CM042038">
    <property type="protein sequence ID" value="KAI3731545.1"/>
    <property type="molecule type" value="Genomic_DNA"/>
</dbReference>
<evidence type="ECO:0000313" key="1">
    <source>
        <dbReference type="EMBL" id="KAI3731545.1"/>
    </source>
</evidence>
<evidence type="ECO:0000313" key="2">
    <source>
        <dbReference type="Proteomes" id="UP001056120"/>
    </source>
</evidence>
<reference evidence="1 2" key="2">
    <citation type="journal article" date="2022" name="Mol. Ecol. Resour.">
        <title>The genomes of chicory, endive, great burdock and yacon provide insights into Asteraceae paleo-polyploidization history and plant inulin production.</title>
        <authorList>
            <person name="Fan W."/>
            <person name="Wang S."/>
            <person name="Wang H."/>
            <person name="Wang A."/>
            <person name="Jiang F."/>
            <person name="Liu H."/>
            <person name="Zhao H."/>
            <person name="Xu D."/>
            <person name="Zhang Y."/>
        </authorList>
    </citation>
    <scope>NUCLEOTIDE SEQUENCE [LARGE SCALE GENOMIC DNA]</scope>
    <source>
        <strain evidence="2">cv. Yunnan</strain>
        <tissue evidence="1">Leaves</tissue>
    </source>
</reference>
<organism evidence="1 2">
    <name type="scientific">Smallanthus sonchifolius</name>
    <dbReference type="NCBI Taxonomy" id="185202"/>
    <lineage>
        <taxon>Eukaryota</taxon>
        <taxon>Viridiplantae</taxon>
        <taxon>Streptophyta</taxon>
        <taxon>Embryophyta</taxon>
        <taxon>Tracheophyta</taxon>
        <taxon>Spermatophyta</taxon>
        <taxon>Magnoliopsida</taxon>
        <taxon>eudicotyledons</taxon>
        <taxon>Gunneridae</taxon>
        <taxon>Pentapetalae</taxon>
        <taxon>asterids</taxon>
        <taxon>campanulids</taxon>
        <taxon>Asterales</taxon>
        <taxon>Asteraceae</taxon>
        <taxon>Asteroideae</taxon>
        <taxon>Heliantheae alliance</taxon>
        <taxon>Millerieae</taxon>
        <taxon>Smallanthus</taxon>
    </lineage>
</organism>